<keyword evidence="2" id="KW-1185">Reference proteome</keyword>
<dbReference type="RefSeq" id="WP_189042755.1">
    <property type="nucleotide sequence ID" value="NZ_BMJQ01000002.1"/>
</dbReference>
<dbReference type="AlphaFoldDB" id="A0A8J2YQA5"/>
<evidence type="ECO:0000313" key="1">
    <source>
        <dbReference type="EMBL" id="GGF04867.1"/>
    </source>
</evidence>
<comment type="caution">
    <text evidence="1">The sequence shown here is derived from an EMBL/GenBank/DDBJ whole genome shotgun (WGS) entry which is preliminary data.</text>
</comment>
<dbReference type="EMBL" id="BMJQ01000002">
    <property type="protein sequence ID" value="GGF04867.1"/>
    <property type="molecule type" value="Genomic_DNA"/>
</dbReference>
<reference evidence="1" key="1">
    <citation type="journal article" date="2014" name="Int. J. Syst. Evol. Microbiol.">
        <title>Complete genome sequence of Corynebacterium casei LMG S-19264T (=DSM 44701T), isolated from a smear-ripened cheese.</title>
        <authorList>
            <consortium name="US DOE Joint Genome Institute (JGI-PGF)"/>
            <person name="Walter F."/>
            <person name="Albersmeier A."/>
            <person name="Kalinowski J."/>
            <person name="Ruckert C."/>
        </authorList>
    </citation>
    <scope>NUCLEOTIDE SEQUENCE</scope>
    <source>
        <strain evidence="1">CGMCC 1.15725</strain>
    </source>
</reference>
<reference evidence="1" key="2">
    <citation type="submission" date="2020-09" db="EMBL/GenBank/DDBJ databases">
        <authorList>
            <person name="Sun Q."/>
            <person name="Zhou Y."/>
        </authorList>
    </citation>
    <scope>NUCLEOTIDE SEQUENCE</scope>
    <source>
        <strain evidence="1">CGMCC 1.15725</strain>
    </source>
</reference>
<protein>
    <submittedName>
        <fullName evidence="1">Uncharacterized protein</fullName>
    </submittedName>
</protein>
<organism evidence="1 2">
    <name type="scientific">Aliidongia dinghuensis</name>
    <dbReference type="NCBI Taxonomy" id="1867774"/>
    <lineage>
        <taxon>Bacteria</taxon>
        <taxon>Pseudomonadati</taxon>
        <taxon>Pseudomonadota</taxon>
        <taxon>Alphaproteobacteria</taxon>
        <taxon>Rhodospirillales</taxon>
        <taxon>Dongiaceae</taxon>
        <taxon>Aliidongia</taxon>
    </lineage>
</organism>
<dbReference type="Proteomes" id="UP000646365">
    <property type="component" value="Unassembled WGS sequence"/>
</dbReference>
<gene>
    <name evidence="1" type="ORF">GCM10011611_07850</name>
</gene>
<accession>A0A8J2YQA5</accession>
<evidence type="ECO:0000313" key="2">
    <source>
        <dbReference type="Proteomes" id="UP000646365"/>
    </source>
</evidence>
<sequence>MQTAPRLLALSPLSPDDLLARRDRLPAVAGLAFTAATLLDPATYLAMILSVRRIEAPS</sequence>
<name>A0A8J2YQA5_9PROT</name>
<proteinExistence type="predicted"/>